<dbReference type="GO" id="GO:0030976">
    <property type="term" value="F:thiamine pyrophosphate binding"/>
    <property type="evidence" value="ECO:0007669"/>
    <property type="project" value="InterPro"/>
</dbReference>
<dbReference type="GO" id="GO:0000287">
    <property type="term" value="F:magnesium ion binding"/>
    <property type="evidence" value="ECO:0007669"/>
    <property type="project" value="InterPro"/>
</dbReference>
<comment type="similarity">
    <text evidence="1 3">Belongs to the TPP enzyme family.</text>
</comment>
<dbReference type="CDD" id="cd02002">
    <property type="entry name" value="TPP_BFDC"/>
    <property type="match status" value="1"/>
</dbReference>
<dbReference type="EMBL" id="JACQWF010000253">
    <property type="protein sequence ID" value="MBI4595832.1"/>
    <property type="molecule type" value="Genomic_DNA"/>
</dbReference>
<dbReference type="InterPro" id="IPR012000">
    <property type="entry name" value="Thiamin_PyroP_enz_cen_dom"/>
</dbReference>
<dbReference type="InterPro" id="IPR029035">
    <property type="entry name" value="DHS-like_NAD/FAD-binding_dom"/>
</dbReference>
<evidence type="ECO:0000313" key="7">
    <source>
        <dbReference type="EMBL" id="MBI4595832.1"/>
    </source>
</evidence>
<gene>
    <name evidence="7" type="ORF">HY730_05560</name>
</gene>
<dbReference type="InterPro" id="IPR012001">
    <property type="entry name" value="Thiamin_PyroP_enz_TPP-bd_dom"/>
</dbReference>
<dbReference type="GO" id="GO:0019752">
    <property type="term" value="P:carboxylic acid metabolic process"/>
    <property type="evidence" value="ECO:0007669"/>
    <property type="project" value="UniProtKB-ARBA"/>
</dbReference>
<dbReference type="Pfam" id="PF02775">
    <property type="entry name" value="TPP_enzyme_C"/>
    <property type="match status" value="1"/>
</dbReference>
<protein>
    <submittedName>
        <fullName evidence="7">Thiamine pyrophosphate-binding protein</fullName>
    </submittedName>
</protein>
<dbReference type="PANTHER" id="PTHR18968">
    <property type="entry name" value="THIAMINE PYROPHOSPHATE ENZYMES"/>
    <property type="match status" value="1"/>
</dbReference>
<proteinExistence type="inferred from homology"/>
<accession>A0A933LQZ7</accession>
<dbReference type="InterPro" id="IPR011766">
    <property type="entry name" value="TPP_enzyme_TPP-bd"/>
</dbReference>
<evidence type="ECO:0000259" key="5">
    <source>
        <dbReference type="Pfam" id="PF02775"/>
    </source>
</evidence>
<dbReference type="Gene3D" id="3.40.50.970">
    <property type="match status" value="2"/>
</dbReference>
<dbReference type="GO" id="GO:0050660">
    <property type="term" value="F:flavin adenine dinucleotide binding"/>
    <property type="evidence" value="ECO:0007669"/>
    <property type="project" value="TreeGrafter"/>
</dbReference>
<dbReference type="AlphaFoldDB" id="A0A933LQZ7"/>
<comment type="caution">
    <text evidence="7">The sequence shown here is derived from an EMBL/GenBank/DDBJ whole genome shotgun (WGS) entry which is preliminary data.</text>
</comment>
<reference evidence="7" key="1">
    <citation type="submission" date="2020-07" db="EMBL/GenBank/DDBJ databases">
        <title>Huge and variable diversity of episymbiotic CPR bacteria and DPANN archaea in groundwater ecosystems.</title>
        <authorList>
            <person name="He C.Y."/>
            <person name="Keren R."/>
            <person name="Whittaker M."/>
            <person name="Farag I.F."/>
            <person name="Doudna J."/>
            <person name="Cate J.H.D."/>
            <person name="Banfield J.F."/>
        </authorList>
    </citation>
    <scope>NUCLEOTIDE SEQUENCE</scope>
    <source>
        <strain evidence="7">NC_groundwater_1482_Ag_S-0.65um_47_24</strain>
    </source>
</reference>
<dbReference type="InterPro" id="IPR000399">
    <property type="entry name" value="TPP-bd_CS"/>
</dbReference>
<dbReference type="InterPro" id="IPR029061">
    <property type="entry name" value="THDP-binding"/>
</dbReference>
<evidence type="ECO:0000256" key="3">
    <source>
        <dbReference type="RuleBase" id="RU362132"/>
    </source>
</evidence>
<evidence type="ECO:0000313" key="8">
    <source>
        <dbReference type="Proteomes" id="UP000772181"/>
    </source>
</evidence>
<dbReference type="PROSITE" id="PS00187">
    <property type="entry name" value="TPP_ENZYMES"/>
    <property type="match status" value="1"/>
</dbReference>
<dbReference type="SUPFAM" id="SSF52467">
    <property type="entry name" value="DHS-like NAD/FAD-binding domain"/>
    <property type="match status" value="1"/>
</dbReference>
<dbReference type="Proteomes" id="UP000772181">
    <property type="component" value="Unassembled WGS sequence"/>
</dbReference>
<feature type="domain" description="Thiamine pyrophosphate enzyme central" evidence="4">
    <location>
        <begin position="190"/>
        <end position="326"/>
    </location>
</feature>
<organism evidence="7 8">
    <name type="scientific">Tectimicrobiota bacterium</name>
    <dbReference type="NCBI Taxonomy" id="2528274"/>
    <lineage>
        <taxon>Bacteria</taxon>
        <taxon>Pseudomonadati</taxon>
        <taxon>Nitrospinota/Tectimicrobiota group</taxon>
        <taxon>Candidatus Tectimicrobiota</taxon>
    </lineage>
</organism>
<dbReference type="Pfam" id="PF00205">
    <property type="entry name" value="TPP_enzyme_M"/>
    <property type="match status" value="1"/>
</dbReference>
<keyword evidence="2 3" id="KW-0786">Thiamine pyrophosphate</keyword>
<dbReference type="Pfam" id="PF02776">
    <property type="entry name" value="TPP_enzyme_N"/>
    <property type="match status" value="1"/>
</dbReference>
<dbReference type="PANTHER" id="PTHR18968:SF133">
    <property type="entry name" value="BENZOYLFORMATE DECARBOXYLASE"/>
    <property type="match status" value="1"/>
</dbReference>
<dbReference type="CDD" id="cd07035">
    <property type="entry name" value="TPP_PYR_POX_like"/>
    <property type="match status" value="1"/>
</dbReference>
<dbReference type="GO" id="GO:0003984">
    <property type="term" value="F:acetolactate synthase activity"/>
    <property type="evidence" value="ECO:0007669"/>
    <property type="project" value="TreeGrafter"/>
</dbReference>
<evidence type="ECO:0000259" key="4">
    <source>
        <dbReference type="Pfam" id="PF00205"/>
    </source>
</evidence>
<evidence type="ECO:0000256" key="1">
    <source>
        <dbReference type="ARBA" id="ARBA00007812"/>
    </source>
</evidence>
<dbReference type="SUPFAM" id="SSF52518">
    <property type="entry name" value="Thiamin diphosphate-binding fold (THDP-binding)"/>
    <property type="match status" value="2"/>
</dbReference>
<dbReference type="Gene3D" id="3.40.50.1220">
    <property type="entry name" value="TPP-binding domain"/>
    <property type="match status" value="1"/>
</dbReference>
<feature type="domain" description="Thiamine pyrophosphate enzyme N-terminal TPP-binding" evidence="6">
    <location>
        <begin position="8"/>
        <end position="107"/>
    </location>
</feature>
<feature type="domain" description="Thiamine pyrophosphate enzyme TPP-binding" evidence="5">
    <location>
        <begin position="407"/>
        <end position="553"/>
    </location>
</feature>
<evidence type="ECO:0000256" key="2">
    <source>
        <dbReference type="ARBA" id="ARBA00023052"/>
    </source>
</evidence>
<evidence type="ECO:0000259" key="6">
    <source>
        <dbReference type="Pfam" id="PF02776"/>
    </source>
</evidence>
<sequence length="560" mass="61219">MRKPSRSILLDMLVNQGVEYVFGNPGTTELPLMDAIQDYPQLKYLLALQESTSVAMAEGYARATKKPGFVNLHIAGGLANGLSMLYNAFRAGTPLVLTAGQSDTRLLLEEPLLSGNLVEMCRQYTKWSAEVLHGTDVPTAIRRAFRTALTPPTGPVFLSLPFNVLDEEIELHPSPPSPVLSKIRPDPRAIEQAVGVLAKAQNPLLLVGDRVAQAGAVPDAVRAAELLGAMVMAPMLDSSEVNFPTSHGQFGGILNTGSPETRAILARHDVILAIGCNVFTQFLYIPQLLSGNERLIHLDVDVREIEKSNAVTVGIWGDIRASLEELNNALDGSMSSSEREAARTRRMKVEEGNARMREDVLAIGLKNWDQKPMNESRLFLEMKKVIPENTIFVVEAPTSLTPFLNAIDLNEPGTCFINIRGGALGWAVGAALGVKLAKPNLPVVCILGDGSAMYSIQGLWTAARYDLPVVYIVCNNRSYRILKHFMKNYYFPLLGLKDRKSEYPGMNFFEHPLDCASVAEGFGVRGFKVDDPVDLKPTLEKAFALGKPALIDVHVHSGDY</sequence>
<dbReference type="InterPro" id="IPR045229">
    <property type="entry name" value="TPP_enz"/>
</dbReference>
<name>A0A933LQZ7_UNCTE</name>